<dbReference type="InterPro" id="IPR036640">
    <property type="entry name" value="ABC1_TM_sf"/>
</dbReference>
<dbReference type="GO" id="GO:0016887">
    <property type="term" value="F:ATP hydrolysis activity"/>
    <property type="evidence" value="ECO:0007669"/>
    <property type="project" value="InterPro"/>
</dbReference>
<dbReference type="PROSITE" id="PS50893">
    <property type="entry name" value="ABC_TRANSPORTER_2"/>
    <property type="match status" value="1"/>
</dbReference>
<evidence type="ECO:0000256" key="10">
    <source>
        <dbReference type="ARBA" id="ARBA00023455"/>
    </source>
</evidence>
<evidence type="ECO:0000256" key="8">
    <source>
        <dbReference type="ARBA" id="ARBA00022989"/>
    </source>
</evidence>
<dbReference type="Gene3D" id="3.40.50.300">
    <property type="entry name" value="P-loop containing nucleotide triphosphate hydrolases"/>
    <property type="match status" value="1"/>
</dbReference>
<dbReference type="Proteomes" id="UP000287547">
    <property type="component" value="Unassembled WGS sequence"/>
</dbReference>
<evidence type="ECO:0000313" key="15">
    <source>
        <dbReference type="Proteomes" id="UP000287547"/>
    </source>
</evidence>
<evidence type="ECO:0000256" key="5">
    <source>
        <dbReference type="ARBA" id="ARBA00022692"/>
    </source>
</evidence>
<dbReference type="OrthoDB" id="9806127at2"/>
<comment type="subcellular location">
    <subcellularLocation>
        <location evidence="1">Cell inner membrane</location>
        <topology evidence="1">Multi-pass membrane protein</topology>
    </subcellularLocation>
</comment>
<keyword evidence="9 11" id="KW-0472">Membrane</keyword>
<protein>
    <submittedName>
        <fullName evidence="14">ABC transporter ATP-binding protein</fullName>
    </submittedName>
</protein>
<keyword evidence="5 11" id="KW-0812">Transmembrane</keyword>
<sequence length="678" mass="71971">MITQPACRWAWARQAQWRGCTFLAAVSSHDSGSSPAVTCSTWPDQLVERPHAVHATRLGCRCVPDRPIDVVDSVPRYSVHARRRRSSVSTQTSQPAWRVLLGYVRPFRSALVLGGVLSLATAATGLALPLVVRELIEGFGSGAEISGLLLVMTLLVLTNAAIGAFGSFLLERTAESVVLVARRQLVSRLLWLRIPALDETEPGDLMSRVSADTTLLREVSSQSLVSAVTSSLTLVATVTMMALLDPVLLLVTLAALGLAQVVLGVVVPRISRAAKVAQESVGTMSAALERALGNLRTVKASTAEARERDRLHDAALEAWRGGVQAAKWQAVAGNTAGLAIQLSFIVVLGLGGARVVSGAIDVATLVAFLLYLYYLMPPMRELAHVATQYQVGAAAVARIQEVESLPAEPHESAATAAVDATPAAVAFEQVHFRYSADLPEVHHGVTFAIPPGGMTAFVGPSGAGKTTVFSLIERFYEPESGRILVDGTDVHNWSLAGLRAAIGYVEQDAPVLSGTLRDNLLFAAPHAEADLDQVLAVTRLEAVISRLPDDLDTVVGHRGVKLSGGERQRVAIARALLRRPRLLLLDEVTSQLDAVNEAALRETIAEAARTTTVLVVAHRLSTVTMADRIVVMDTGQVRAVGTHTELVAADPLYAELATTQLLANTDNGGIAASESSTP</sequence>
<proteinExistence type="inferred from homology"/>
<feature type="domain" description="ABC transmembrane type-1" evidence="13">
    <location>
        <begin position="112"/>
        <end position="390"/>
    </location>
</feature>
<evidence type="ECO:0000256" key="3">
    <source>
        <dbReference type="ARBA" id="ARBA00022475"/>
    </source>
</evidence>
<dbReference type="InterPro" id="IPR003439">
    <property type="entry name" value="ABC_transporter-like_ATP-bd"/>
</dbReference>
<feature type="transmembrane region" description="Helical" evidence="11">
    <location>
        <begin position="110"/>
        <end position="128"/>
    </location>
</feature>
<accession>A0A428ZH44</accession>
<evidence type="ECO:0000313" key="14">
    <source>
        <dbReference type="EMBL" id="RSM87423.1"/>
    </source>
</evidence>
<dbReference type="Pfam" id="PF00664">
    <property type="entry name" value="ABC_membrane"/>
    <property type="match status" value="1"/>
</dbReference>
<dbReference type="PANTHER" id="PTHR43394">
    <property type="entry name" value="ATP-DEPENDENT PERMEASE MDL1, MITOCHONDRIAL"/>
    <property type="match status" value="1"/>
</dbReference>
<feature type="transmembrane region" description="Helical" evidence="11">
    <location>
        <begin position="249"/>
        <end position="267"/>
    </location>
</feature>
<comment type="caution">
    <text evidence="14">The sequence shown here is derived from an EMBL/GenBank/DDBJ whole genome shotgun (WGS) entry which is preliminary data.</text>
</comment>
<keyword evidence="2" id="KW-0813">Transport</keyword>
<evidence type="ECO:0000256" key="11">
    <source>
        <dbReference type="SAM" id="Phobius"/>
    </source>
</evidence>
<evidence type="ECO:0000256" key="6">
    <source>
        <dbReference type="ARBA" id="ARBA00022741"/>
    </source>
</evidence>
<evidence type="ECO:0000256" key="9">
    <source>
        <dbReference type="ARBA" id="ARBA00023136"/>
    </source>
</evidence>
<dbReference type="PANTHER" id="PTHR43394:SF1">
    <property type="entry name" value="ATP-BINDING CASSETTE SUB-FAMILY B MEMBER 10, MITOCHONDRIAL"/>
    <property type="match status" value="1"/>
</dbReference>
<feature type="domain" description="ABC transporter" evidence="12">
    <location>
        <begin position="425"/>
        <end position="659"/>
    </location>
</feature>
<evidence type="ECO:0000256" key="1">
    <source>
        <dbReference type="ARBA" id="ARBA00004429"/>
    </source>
</evidence>
<dbReference type="Pfam" id="PF00005">
    <property type="entry name" value="ABC_tran"/>
    <property type="match status" value="1"/>
</dbReference>
<feature type="transmembrane region" description="Helical" evidence="11">
    <location>
        <begin position="148"/>
        <end position="170"/>
    </location>
</feature>
<dbReference type="FunFam" id="3.40.50.300:FF:000221">
    <property type="entry name" value="Multidrug ABC transporter ATP-binding protein"/>
    <property type="match status" value="1"/>
</dbReference>
<dbReference type="PROSITE" id="PS50929">
    <property type="entry name" value="ABC_TM1F"/>
    <property type="match status" value="1"/>
</dbReference>
<evidence type="ECO:0000256" key="2">
    <source>
        <dbReference type="ARBA" id="ARBA00022448"/>
    </source>
</evidence>
<name>A0A428ZH44_KIBAR</name>
<evidence type="ECO:0000256" key="7">
    <source>
        <dbReference type="ARBA" id="ARBA00022840"/>
    </source>
</evidence>
<gene>
    <name evidence="14" type="ORF">DMH04_10315</name>
</gene>
<evidence type="ECO:0000259" key="13">
    <source>
        <dbReference type="PROSITE" id="PS50929"/>
    </source>
</evidence>
<dbReference type="SUPFAM" id="SSF52540">
    <property type="entry name" value="P-loop containing nucleoside triphosphate hydrolases"/>
    <property type="match status" value="1"/>
</dbReference>
<dbReference type="InterPro" id="IPR039421">
    <property type="entry name" value="Type_1_exporter"/>
</dbReference>
<dbReference type="InterPro" id="IPR003593">
    <property type="entry name" value="AAA+_ATPase"/>
</dbReference>
<keyword evidence="7 14" id="KW-0067">ATP-binding</keyword>
<dbReference type="GO" id="GO:0005886">
    <property type="term" value="C:plasma membrane"/>
    <property type="evidence" value="ECO:0007669"/>
    <property type="project" value="UniProtKB-SubCell"/>
</dbReference>
<dbReference type="GO" id="GO:0015421">
    <property type="term" value="F:ABC-type oligopeptide transporter activity"/>
    <property type="evidence" value="ECO:0007669"/>
    <property type="project" value="TreeGrafter"/>
</dbReference>
<dbReference type="InterPro" id="IPR011527">
    <property type="entry name" value="ABC1_TM_dom"/>
</dbReference>
<evidence type="ECO:0000259" key="12">
    <source>
        <dbReference type="PROSITE" id="PS50893"/>
    </source>
</evidence>
<keyword evidence="4" id="KW-0997">Cell inner membrane</keyword>
<dbReference type="Gene3D" id="1.20.1560.10">
    <property type="entry name" value="ABC transporter type 1, transmembrane domain"/>
    <property type="match status" value="1"/>
</dbReference>
<evidence type="ECO:0000256" key="4">
    <source>
        <dbReference type="ARBA" id="ARBA00022519"/>
    </source>
</evidence>
<dbReference type="InterPro" id="IPR017871">
    <property type="entry name" value="ABC_transporter-like_CS"/>
</dbReference>
<dbReference type="PROSITE" id="PS00211">
    <property type="entry name" value="ABC_TRANSPORTER_1"/>
    <property type="match status" value="1"/>
</dbReference>
<feature type="transmembrane region" description="Helical" evidence="11">
    <location>
        <begin position="356"/>
        <end position="374"/>
    </location>
</feature>
<dbReference type="CDD" id="cd18551">
    <property type="entry name" value="ABC_6TM_LmrA_like"/>
    <property type="match status" value="1"/>
</dbReference>
<dbReference type="AlphaFoldDB" id="A0A428ZH44"/>
<keyword evidence="3" id="KW-1003">Cell membrane</keyword>
<feature type="transmembrane region" description="Helical" evidence="11">
    <location>
        <begin position="330"/>
        <end position="350"/>
    </location>
</feature>
<organism evidence="14 15">
    <name type="scientific">Kibdelosporangium aridum</name>
    <dbReference type="NCBI Taxonomy" id="2030"/>
    <lineage>
        <taxon>Bacteria</taxon>
        <taxon>Bacillati</taxon>
        <taxon>Actinomycetota</taxon>
        <taxon>Actinomycetes</taxon>
        <taxon>Pseudonocardiales</taxon>
        <taxon>Pseudonocardiaceae</taxon>
        <taxon>Kibdelosporangium</taxon>
    </lineage>
</organism>
<reference evidence="14 15" key="1">
    <citation type="submission" date="2018-05" db="EMBL/GenBank/DDBJ databases">
        <title>Evolution of GPA BGCs.</title>
        <authorList>
            <person name="Waglechner N."/>
            <person name="Wright G.D."/>
        </authorList>
    </citation>
    <scope>NUCLEOTIDE SEQUENCE [LARGE SCALE GENOMIC DNA]</scope>
    <source>
        <strain evidence="14 15">A82846</strain>
    </source>
</reference>
<dbReference type="SMART" id="SM00382">
    <property type="entry name" value="AAA"/>
    <property type="match status" value="1"/>
</dbReference>
<keyword evidence="8 11" id="KW-1133">Transmembrane helix</keyword>
<comment type="similarity">
    <text evidence="10">Belongs to the ABC transporter superfamily. Siderophore-Fe(3+) uptake transporter (SIUT) (TC 3.A.1.21) family.</text>
</comment>
<dbReference type="InterPro" id="IPR027417">
    <property type="entry name" value="P-loop_NTPase"/>
</dbReference>
<dbReference type="EMBL" id="QHKI01000006">
    <property type="protein sequence ID" value="RSM87423.1"/>
    <property type="molecule type" value="Genomic_DNA"/>
</dbReference>
<dbReference type="GO" id="GO:0005524">
    <property type="term" value="F:ATP binding"/>
    <property type="evidence" value="ECO:0007669"/>
    <property type="project" value="UniProtKB-KW"/>
</dbReference>
<keyword evidence="6" id="KW-0547">Nucleotide-binding</keyword>
<dbReference type="SUPFAM" id="SSF90123">
    <property type="entry name" value="ABC transporter transmembrane region"/>
    <property type="match status" value="1"/>
</dbReference>